<comment type="caution">
    <text evidence="1">The sequence shown here is derived from an EMBL/GenBank/DDBJ whole genome shotgun (WGS) entry which is preliminary data.</text>
</comment>
<keyword evidence="2" id="KW-1185">Reference proteome</keyword>
<dbReference type="AlphaFoldDB" id="A0AAN6PR58"/>
<dbReference type="Proteomes" id="UP001305647">
    <property type="component" value="Unassembled WGS sequence"/>
</dbReference>
<proteinExistence type="predicted"/>
<reference evidence="1" key="1">
    <citation type="journal article" date="2023" name="Mol. Phylogenet. Evol.">
        <title>Genome-scale phylogeny and comparative genomics of the fungal order Sordariales.</title>
        <authorList>
            <person name="Hensen N."/>
            <person name="Bonometti L."/>
            <person name="Westerberg I."/>
            <person name="Brannstrom I.O."/>
            <person name="Guillou S."/>
            <person name="Cros-Aarteil S."/>
            <person name="Calhoun S."/>
            <person name="Haridas S."/>
            <person name="Kuo A."/>
            <person name="Mondo S."/>
            <person name="Pangilinan J."/>
            <person name="Riley R."/>
            <person name="LaButti K."/>
            <person name="Andreopoulos B."/>
            <person name="Lipzen A."/>
            <person name="Chen C."/>
            <person name="Yan M."/>
            <person name="Daum C."/>
            <person name="Ng V."/>
            <person name="Clum A."/>
            <person name="Steindorff A."/>
            <person name="Ohm R.A."/>
            <person name="Martin F."/>
            <person name="Silar P."/>
            <person name="Natvig D.O."/>
            <person name="Lalanne C."/>
            <person name="Gautier V."/>
            <person name="Ament-Velasquez S.L."/>
            <person name="Kruys A."/>
            <person name="Hutchinson M.I."/>
            <person name="Powell A.J."/>
            <person name="Barry K."/>
            <person name="Miller A.N."/>
            <person name="Grigoriev I.V."/>
            <person name="Debuchy R."/>
            <person name="Gladieux P."/>
            <person name="Hiltunen Thoren M."/>
            <person name="Johannesson H."/>
        </authorList>
    </citation>
    <scope>NUCLEOTIDE SEQUENCE</scope>
    <source>
        <strain evidence="1">CBS 757.83</strain>
    </source>
</reference>
<dbReference type="EMBL" id="MU863714">
    <property type="protein sequence ID" value="KAK4096435.1"/>
    <property type="molecule type" value="Genomic_DNA"/>
</dbReference>
<evidence type="ECO:0000313" key="2">
    <source>
        <dbReference type="Proteomes" id="UP001305647"/>
    </source>
</evidence>
<protein>
    <submittedName>
        <fullName evidence="1">Uncharacterized protein</fullName>
    </submittedName>
</protein>
<evidence type="ECO:0000313" key="1">
    <source>
        <dbReference type="EMBL" id="KAK4096435.1"/>
    </source>
</evidence>
<organism evidence="1 2">
    <name type="scientific">Parathielavia hyrcaniae</name>
    <dbReference type="NCBI Taxonomy" id="113614"/>
    <lineage>
        <taxon>Eukaryota</taxon>
        <taxon>Fungi</taxon>
        <taxon>Dikarya</taxon>
        <taxon>Ascomycota</taxon>
        <taxon>Pezizomycotina</taxon>
        <taxon>Sordariomycetes</taxon>
        <taxon>Sordariomycetidae</taxon>
        <taxon>Sordariales</taxon>
        <taxon>Chaetomiaceae</taxon>
        <taxon>Parathielavia</taxon>
    </lineage>
</organism>
<sequence length="126" mass="14521">MQRGIENEFARLETFFSTKVQIHSAQANVDLGLFLSRYLALNTDDNLLTEKRKPSTPVVLSWYLFQNEELPNEIVSKTPSLHMQSDKSSLVIGWDATDVDAEIERPKAEDLRKKLEEEAERRAELE</sequence>
<reference evidence="1" key="2">
    <citation type="submission" date="2023-05" db="EMBL/GenBank/DDBJ databases">
        <authorList>
            <consortium name="Lawrence Berkeley National Laboratory"/>
            <person name="Steindorff A."/>
            <person name="Hensen N."/>
            <person name="Bonometti L."/>
            <person name="Westerberg I."/>
            <person name="Brannstrom I.O."/>
            <person name="Guillou S."/>
            <person name="Cros-Aarteil S."/>
            <person name="Calhoun S."/>
            <person name="Haridas S."/>
            <person name="Kuo A."/>
            <person name="Mondo S."/>
            <person name="Pangilinan J."/>
            <person name="Riley R."/>
            <person name="Labutti K."/>
            <person name="Andreopoulos B."/>
            <person name="Lipzen A."/>
            <person name="Chen C."/>
            <person name="Yanf M."/>
            <person name="Daum C."/>
            <person name="Ng V."/>
            <person name="Clum A."/>
            <person name="Ohm R."/>
            <person name="Martin F."/>
            <person name="Silar P."/>
            <person name="Natvig D."/>
            <person name="Lalanne C."/>
            <person name="Gautier V."/>
            <person name="Ament-Velasquez S.L."/>
            <person name="Kruys A."/>
            <person name="Hutchinson M.I."/>
            <person name="Powell A.J."/>
            <person name="Barry K."/>
            <person name="Miller A.N."/>
            <person name="Grigoriev I.V."/>
            <person name="Debuchy R."/>
            <person name="Gladieux P."/>
            <person name="Thoren M.H."/>
            <person name="Johannesson H."/>
        </authorList>
    </citation>
    <scope>NUCLEOTIDE SEQUENCE</scope>
    <source>
        <strain evidence="1">CBS 757.83</strain>
    </source>
</reference>
<name>A0AAN6PR58_9PEZI</name>
<gene>
    <name evidence="1" type="ORF">N658DRAFT_361278</name>
</gene>
<accession>A0AAN6PR58</accession>